<reference evidence="2" key="1">
    <citation type="journal article" date="2017" name="Nat. Ecol. Evol.">
        <title>Genome expansion and lineage-specific genetic innovations in the forest pathogenic fungi Armillaria.</title>
        <authorList>
            <person name="Sipos G."/>
            <person name="Prasanna A.N."/>
            <person name="Walter M.C."/>
            <person name="O'Connor E."/>
            <person name="Balint B."/>
            <person name="Krizsan K."/>
            <person name="Kiss B."/>
            <person name="Hess J."/>
            <person name="Varga T."/>
            <person name="Slot J."/>
            <person name="Riley R."/>
            <person name="Boka B."/>
            <person name="Rigling D."/>
            <person name="Barry K."/>
            <person name="Lee J."/>
            <person name="Mihaltcheva S."/>
            <person name="LaButti K."/>
            <person name="Lipzen A."/>
            <person name="Waldron R."/>
            <person name="Moloney N.M."/>
            <person name="Sperisen C."/>
            <person name="Kredics L."/>
            <person name="Vagvoelgyi C."/>
            <person name="Patrignani A."/>
            <person name="Fitzpatrick D."/>
            <person name="Nagy I."/>
            <person name="Doyle S."/>
            <person name="Anderson J.B."/>
            <person name="Grigoriev I.V."/>
            <person name="Gueldener U."/>
            <person name="Muensterkoetter M."/>
            <person name="Nagy L.G."/>
        </authorList>
    </citation>
    <scope>NUCLEOTIDE SEQUENCE [LARGE SCALE GENOMIC DNA]</scope>
    <source>
        <strain evidence="2">Ar21-2</strain>
    </source>
</reference>
<proteinExistence type="predicted"/>
<dbReference type="Proteomes" id="UP000217790">
    <property type="component" value="Unassembled WGS sequence"/>
</dbReference>
<accession>A0A2H3CWR3</accession>
<organism evidence="1 2">
    <name type="scientific">Armillaria gallica</name>
    <name type="common">Bulbous honey fungus</name>
    <name type="synonym">Armillaria bulbosa</name>
    <dbReference type="NCBI Taxonomy" id="47427"/>
    <lineage>
        <taxon>Eukaryota</taxon>
        <taxon>Fungi</taxon>
        <taxon>Dikarya</taxon>
        <taxon>Basidiomycota</taxon>
        <taxon>Agaricomycotina</taxon>
        <taxon>Agaricomycetes</taxon>
        <taxon>Agaricomycetidae</taxon>
        <taxon>Agaricales</taxon>
        <taxon>Marasmiineae</taxon>
        <taxon>Physalacriaceae</taxon>
        <taxon>Armillaria</taxon>
    </lineage>
</organism>
<dbReference type="EMBL" id="KZ293705">
    <property type="protein sequence ID" value="PBK83632.1"/>
    <property type="molecule type" value="Genomic_DNA"/>
</dbReference>
<keyword evidence="2" id="KW-1185">Reference proteome</keyword>
<evidence type="ECO:0000313" key="2">
    <source>
        <dbReference type="Proteomes" id="UP000217790"/>
    </source>
</evidence>
<dbReference type="AlphaFoldDB" id="A0A2H3CWR3"/>
<name>A0A2H3CWR3_ARMGA</name>
<protein>
    <submittedName>
        <fullName evidence="1">Uncharacterized protein</fullName>
    </submittedName>
</protein>
<gene>
    <name evidence="1" type="ORF">ARMGADRAFT_1037798</name>
</gene>
<sequence length="474" mass="53059">MSWAMAVYRLHLRFCRVNSLVNVLQNLPSLSVNLCLTSTECTRFITHLSFETDVGAHTERRECAECVWGVQNTTTCAGRWICTKVDQFNIALTRRLIWWVQHGIFGSRLYPPSITMTKEFTREYAIQTEQELASSIESHHVWGGEDGVQGGTCMQEGHMHVHERNHMWEGTSTVGCCGSGGCYYFLYFLPSPHQLTYLLTAYSNGQNKRVLMTFMHHVVLTRLEDPTIFHTRMSKQLVACKLDDDLNFPPPSLLLSTHLPAVKISCVVLDLTKCMDTNVQGKVNKIHASADYLSVKGFCQGSGVMTVVMKAGMDEVPPHPSVNELGEGRMFIFGVHTERREGMLPCSRCMREARRLWGERWTCMVEVDQSMNGVRTFAVGTLGGGERVCMERVQCGGLAHEGDVMWGGMSPSAGVDGGCLIEGGVTWRVLWLWSADSRFSRELVETGNFTEVKGPGYTLYLSGRFTFDFAGKIG</sequence>
<dbReference type="InParanoid" id="A0A2H3CWR3"/>
<evidence type="ECO:0000313" key="1">
    <source>
        <dbReference type="EMBL" id="PBK83632.1"/>
    </source>
</evidence>